<dbReference type="RefSeq" id="WP_015711193.1">
    <property type="nucleotide sequence ID" value="NC_015577.1"/>
</dbReference>
<feature type="domain" description="Aspartate/glutamate/uridylate kinase" evidence="14">
    <location>
        <begin position="1"/>
        <end position="202"/>
    </location>
</feature>
<sequence length="228" mass="24767">MVTVISLGGSIVAPDGVDEAFLKDFTALVRDLLAQDEKRRFIFVVGGGSPARVWQKAYRNIVPGGADEQADWIGIMATRLNAQLVRAIMGEWCSQDVVTDPTQVGPLTGKVMVASGWKPGFSSDYDAVLLAERFQADAVINLSNIEQVYTDDPKKNPDAKPIDKITWDEFRAIVGDDWTPGKNVPFDPVASRHAAKIGLKVICAAGRDLPNLRKILAGEEFKGTTIIA</sequence>
<evidence type="ECO:0000256" key="5">
    <source>
        <dbReference type="ARBA" id="ARBA00016403"/>
    </source>
</evidence>
<dbReference type="GO" id="GO:0005737">
    <property type="term" value="C:cytoplasm"/>
    <property type="evidence" value="ECO:0007669"/>
    <property type="project" value="UniProtKB-SubCell"/>
</dbReference>
<dbReference type="UniPathway" id="UPA00159">
    <property type="reaction ID" value="UER00275"/>
</dbReference>
<keyword evidence="10" id="KW-0067">ATP-binding</keyword>
<proteinExistence type="inferred from homology"/>
<comment type="similarity">
    <text evidence="3">Belongs to the UMP kinase family.</text>
</comment>
<protein>
    <recommendedName>
        <fullName evidence="5">Uridylate kinase</fullName>
        <ecNumber evidence="4">2.7.4.22</ecNumber>
    </recommendedName>
    <alternativeName>
        <fullName evidence="12">Uridine monophosphate kinase</fullName>
    </alternativeName>
</protein>
<accession>F5YA59</accession>
<evidence type="ECO:0000256" key="4">
    <source>
        <dbReference type="ARBA" id="ARBA00012899"/>
    </source>
</evidence>
<dbReference type="PIRSF" id="PIRSF005650">
    <property type="entry name" value="Uridylate_kin"/>
    <property type="match status" value="1"/>
</dbReference>
<dbReference type="Proteomes" id="UP000009222">
    <property type="component" value="Chromosome"/>
</dbReference>
<dbReference type="GO" id="GO:0005524">
    <property type="term" value="F:ATP binding"/>
    <property type="evidence" value="ECO:0007669"/>
    <property type="project" value="UniProtKB-KW"/>
</dbReference>
<comment type="subcellular location">
    <subcellularLocation>
        <location evidence="1">Cytoplasm</location>
    </subcellularLocation>
</comment>
<evidence type="ECO:0000256" key="12">
    <source>
        <dbReference type="ARBA" id="ARBA00032092"/>
    </source>
</evidence>
<name>F5YA59_LEAAZ</name>
<dbReference type="InterPro" id="IPR011817">
    <property type="entry name" value="Uridylate_kinase"/>
</dbReference>
<evidence type="ECO:0000256" key="10">
    <source>
        <dbReference type="ARBA" id="ARBA00022840"/>
    </source>
</evidence>
<evidence type="ECO:0000256" key="3">
    <source>
        <dbReference type="ARBA" id="ARBA00007614"/>
    </source>
</evidence>
<dbReference type="EC" id="2.7.4.22" evidence="4"/>
<keyword evidence="9 15" id="KW-0418">Kinase</keyword>
<evidence type="ECO:0000313" key="16">
    <source>
        <dbReference type="Proteomes" id="UP000009222"/>
    </source>
</evidence>
<reference evidence="16" key="1">
    <citation type="submission" date="2009-12" db="EMBL/GenBank/DDBJ databases">
        <title>Complete sequence of Treponema azotonutricium strain ZAS-9.</title>
        <authorList>
            <person name="Tetu S.G."/>
            <person name="Matson E."/>
            <person name="Ren Q."/>
            <person name="Seshadri R."/>
            <person name="Elbourne L."/>
            <person name="Hassan K.A."/>
            <person name="Durkin A."/>
            <person name="Radune D."/>
            <person name="Mohamoud Y."/>
            <person name="Shay R."/>
            <person name="Jin S."/>
            <person name="Zhang X."/>
            <person name="Lucey K."/>
            <person name="Ballor N.R."/>
            <person name="Ottesen E."/>
            <person name="Rosenthal R."/>
            <person name="Allen A."/>
            <person name="Leadbetter J.R."/>
            <person name="Paulsen I.T."/>
        </authorList>
    </citation>
    <scope>NUCLEOTIDE SEQUENCE [LARGE SCALE GENOMIC DNA]</scope>
    <source>
        <strain evidence="16">ATCC BAA-888 / DSM 13862 / ZAS-9</strain>
    </source>
</reference>
<dbReference type="PANTHER" id="PTHR42833:SF4">
    <property type="entry name" value="URIDYLATE KINASE PUMPKIN, CHLOROPLASTIC"/>
    <property type="match status" value="1"/>
</dbReference>
<evidence type="ECO:0000256" key="11">
    <source>
        <dbReference type="ARBA" id="ARBA00022975"/>
    </source>
</evidence>
<dbReference type="GO" id="GO:0033862">
    <property type="term" value="F:UMP kinase activity"/>
    <property type="evidence" value="ECO:0007669"/>
    <property type="project" value="UniProtKB-EC"/>
</dbReference>
<dbReference type="InterPro" id="IPR011818">
    <property type="entry name" value="Uridylate_kinase_arch/spir"/>
</dbReference>
<evidence type="ECO:0000256" key="6">
    <source>
        <dbReference type="ARBA" id="ARBA00022490"/>
    </source>
</evidence>
<dbReference type="InterPro" id="IPR036393">
    <property type="entry name" value="AceGlu_kinase-like_sf"/>
</dbReference>
<dbReference type="Gene3D" id="3.40.1160.10">
    <property type="entry name" value="Acetylglutamate kinase-like"/>
    <property type="match status" value="1"/>
</dbReference>
<dbReference type="InterPro" id="IPR001048">
    <property type="entry name" value="Asp/Glu/Uridylate_kinase"/>
</dbReference>
<evidence type="ECO:0000256" key="9">
    <source>
        <dbReference type="ARBA" id="ARBA00022777"/>
    </source>
</evidence>
<evidence type="ECO:0000256" key="7">
    <source>
        <dbReference type="ARBA" id="ARBA00022679"/>
    </source>
</evidence>
<evidence type="ECO:0000256" key="13">
    <source>
        <dbReference type="ARBA" id="ARBA00047767"/>
    </source>
</evidence>
<dbReference type="GO" id="GO:0006225">
    <property type="term" value="P:UDP biosynthetic process"/>
    <property type="evidence" value="ECO:0007669"/>
    <property type="project" value="TreeGrafter"/>
</dbReference>
<dbReference type="OrthoDB" id="350745at2"/>
<gene>
    <name evidence="15" type="ordered locus">TREAZ_0774</name>
</gene>
<keyword evidence="16" id="KW-1185">Reference proteome</keyword>
<keyword evidence="7" id="KW-0808">Transferase</keyword>
<evidence type="ECO:0000256" key="1">
    <source>
        <dbReference type="ARBA" id="ARBA00004496"/>
    </source>
</evidence>
<keyword evidence="11" id="KW-0665">Pyrimidine biosynthesis</keyword>
<dbReference type="EMBL" id="CP001841">
    <property type="protein sequence ID" value="AEF81152.1"/>
    <property type="molecule type" value="Genomic_DNA"/>
</dbReference>
<evidence type="ECO:0000259" key="14">
    <source>
        <dbReference type="Pfam" id="PF00696"/>
    </source>
</evidence>
<reference evidence="15 16" key="2">
    <citation type="journal article" date="2011" name="ISME J.">
        <title>RNA-seq reveals cooperative metabolic interactions between two termite-gut spirochete species in co-culture.</title>
        <authorList>
            <person name="Rosenthal A.Z."/>
            <person name="Matson E.G."/>
            <person name="Eldar A."/>
            <person name="Leadbetter J.R."/>
        </authorList>
    </citation>
    <scope>NUCLEOTIDE SEQUENCE [LARGE SCALE GENOMIC DNA]</scope>
    <source>
        <strain evidence="16">ATCC BAA-888 / DSM 13862 / ZAS-9</strain>
    </source>
</reference>
<evidence type="ECO:0000256" key="8">
    <source>
        <dbReference type="ARBA" id="ARBA00022741"/>
    </source>
</evidence>
<dbReference type="PANTHER" id="PTHR42833">
    <property type="entry name" value="URIDYLATE KINASE"/>
    <property type="match status" value="1"/>
</dbReference>
<keyword evidence="8" id="KW-0547">Nucleotide-binding</keyword>
<comment type="pathway">
    <text evidence="2">Pyrimidine metabolism; CTP biosynthesis via de novo pathway; UDP from UMP (UMPK route): step 1/1.</text>
</comment>
<dbReference type="InParanoid" id="F5YA59"/>
<dbReference type="HOGENOM" id="CLU_079546_0_0_12"/>
<evidence type="ECO:0000313" key="15">
    <source>
        <dbReference type="EMBL" id="AEF81152.1"/>
    </source>
</evidence>
<dbReference type="KEGG" id="taz:TREAZ_0774"/>
<dbReference type="eggNOG" id="COG0528">
    <property type="taxonomic scope" value="Bacteria"/>
</dbReference>
<dbReference type="AlphaFoldDB" id="F5YA59"/>
<dbReference type="STRING" id="545695.TREAZ_0774"/>
<dbReference type="SUPFAM" id="SSF53633">
    <property type="entry name" value="Carbamate kinase-like"/>
    <property type="match status" value="1"/>
</dbReference>
<dbReference type="NCBIfam" id="TIGR02076">
    <property type="entry name" value="pyrH_arch"/>
    <property type="match status" value="1"/>
</dbReference>
<comment type="catalytic activity">
    <reaction evidence="13">
        <text>UMP + ATP = UDP + ADP</text>
        <dbReference type="Rhea" id="RHEA:24400"/>
        <dbReference type="ChEBI" id="CHEBI:30616"/>
        <dbReference type="ChEBI" id="CHEBI:57865"/>
        <dbReference type="ChEBI" id="CHEBI:58223"/>
        <dbReference type="ChEBI" id="CHEBI:456216"/>
        <dbReference type="EC" id="2.7.4.22"/>
    </reaction>
</comment>
<keyword evidence="6" id="KW-0963">Cytoplasm</keyword>
<evidence type="ECO:0000256" key="2">
    <source>
        <dbReference type="ARBA" id="ARBA00004791"/>
    </source>
</evidence>
<dbReference type="Pfam" id="PF00696">
    <property type="entry name" value="AA_kinase"/>
    <property type="match status" value="1"/>
</dbReference>
<dbReference type="GO" id="GO:0044210">
    <property type="term" value="P:'de novo' CTP biosynthetic process"/>
    <property type="evidence" value="ECO:0007669"/>
    <property type="project" value="UniProtKB-UniPathway"/>
</dbReference>
<organism evidence="15 16">
    <name type="scientific">Leadbettera azotonutricia (strain ATCC BAA-888 / DSM 13862 / ZAS-9)</name>
    <name type="common">Treponema azotonutricium</name>
    <dbReference type="NCBI Taxonomy" id="545695"/>
    <lineage>
        <taxon>Bacteria</taxon>
        <taxon>Pseudomonadati</taxon>
        <taxon>Spirochaetota</taxon>
        <taxon>Spirochaetia</taxon>
        <taxon>Spirochaetales</taxon>
        <taxon>Breznakiellaceae</taxon>
        <taxon>Leadbettera</taxon>
    </lineage>
</organism>